<dbReference type="Pfam" id="PF24035">
    <property type="entry name" value="DUF7344"/>
    <property type="match status" value="1"/>
</dbReference>
<gene>
    <name evidence="2" type="ORF">NDI89_05540</name>
</gene>
<dbReference type="AlphaFoldDB" id="A0A9Q4L496"/>
<comment type="caution">
    <text evidence="2">The sequence shown here is derived from an EMBL/GenBank/DDBJ whole genome shotgun (WGS) entry which is preliminary data.</text>
</comment>
<dbReference type="Proteomes" id="UP001154061">
    <property type="component" value="Unassembled WGS sequence"/>
</dbReference>
<evidence type="ECO:0000313" key="3">
    <source>
        <dbReference type="Proteomes" id="UP001154061"/>
    </source>
</evidence>
<evidence type="ECO:0000313" key="2">
    <source>
        <dbReference type="EMBL" id="MDF9745046.1"/>
    </source>
</evidence>
<protein>
    <recommendedName>
        <fullName evidence="1">DUF7344 domain-containing protein</fullName>
    </recommendedName>
</protein>
<reference evidence="2" key="1">
    <citation type="submission" date="2022-06" db="EMBL/GenBank/DDBJ databases">
        <title>Natrinema sp. a new haloarchaeum isolate from saline soil.</title>
        <authorList>
            <person name="Strakova D."/>
            <person name="Galisteo C."/>
            <person name="Sanchez-Porro C."/>
            <person name="Ventosa A."/>
        </authorList>
    </citation>
    <scope>NUCLEOTIDE SEQUENCE</scope>
    <source>
        <strain evidence="2">S1CR25-10</strain>
    </source>
</reference>
<organism evidence="2 3">
    <name type="scientific">Natrinema salsiterrestre</name>
    <dbReference type="NCBI Taxonomy" id="2950540"/>
    <lineage>
        <taxon>Archaea</taxon>
        <taxon>Methanobacteriati</taxon>
        <taxon>Methanobacteriota</taxon>
        <taxon>Stenosarchaea group</taxon>
        <taxon>Halobacteria</taxon>
        <taxon>Halobacteriales</taxon>
        <taxon>Natrialbaceae</taxon>
        <taxon>Natrinema</taxon>
    </lineage>
</organism>
<feature type="domain" description="DUF7344" evidence="1">
    <location>
        <begin position="16"/>
        <end position="88"/>
    </location>
</feature>
<evidence type="ECO:0000259" key="1">
    <source>
        <dbReference type="Pfam" id="PF24035"/>
    </source>
</evidence>
<proteinExistence type="predicted"/>
<name>A0A9Q4L496_9EURY</name>
<keyword evidence="3" id="KW-1185">Reference proteome</keyword>
<dbReference type="EMBL" id="JAMQOT010000002">
    <property type="protein sequence ID" value="MDF9745046.1"/>
    <property type="molecule type" value="Genomic_DNA"/>
</dbReference>
<sequence>MTPDNQQDLDDVYQSVANQRRRTVLTYLEEASDDAASLDQLVDHVVDQETHSPGPDRESVLIDLYHCQLPMLDEAGVIDFDSQTETVQYRGHREVERLFSPQKPDIHQR</sequence>
<dbReference type="RefSeq" id="WP_277520529.1">
    <property type="nucleotide sequence ID" value="NZ_JAMQOT010000002.1"/>
</dbReference>
<dbReference type="InterPro" id="IPR055768">
    <property type="entry name" value="DUF7344"/>
</dbReference>
<accession>A0A9Q4L496</accession>